<dbReference type="EMBL" id="HBUF01320199">
    <property type="protein sequence ID" value="CAG6694820.1"/>
    <property type="molecule type" value="Transcribed_RNA"/>
</dbReference>
<keyword evidence="1" id="KW-0812">Transmembrane</keyword>
<keyword evidence="1" id="KW-0472">Membrane</keyword>
<reference evidence="2" key="1">
    <citation type="submission" date="2021-05" db="EMBL/GenBank/DDBJ databases">
        <authorList>
            <person name="Alioto T."/>
            <person name="Alioto T."/>
            <person name="Gomez Garrido J."/>
        </authorList>
    </citation>
    <scope>NUCLEOTIDE SEQUENCE</scope>
</reference>
<dbReference type="EMBL" id="HBUF01416004">
    <property type="protein sequence ID" value="CAG6739892.1"/>
    <property type="molecule type" value="Transcribed_RNA"/>
</dbReference>
<feature type="transmembrane region" description="Helical" evidence="1">
    <location>
        <begin position="75"/>
        <end position="94"/>
    </location>
</feature>
<dbReference type="EMBL" id="HBUF01416003">
    <property type="protein sequence ID" value="CAG6739891.1"/>
    <property type="molecule type" value="Transcribed_RNA"/>
</dbReference>
<organism evidence="2">
    <name type="scientific">Cacopsylla melanoneura</name>
    <dbReference type="NCBI Taxonomy" id="428564"/>
    <lineage>
        <taxon>Eukaryota</taxon>
        <taxon>Metazoa</taxon>
        <taxon>Ecdysozoa</taxon>
        <taxon>Arthropoda</taxon>
        <taxon>Hexapoda</taxon>
        <taxon>Insecta</taxon>
        <taxon>Pterygota</taxon>
        <taxon>Neoptera</taxon>
        <taxon>Paraneoptera</taxon>
        <taxon>Hemiptera</taxon>
        <taxon>Sternorrhyncha</taxon>
        <taxon>Psylloidea</taxon>
        <taxon>Psyllidae</taxon>
        <taxon>Psyllinae</taxon>
        <taxon>Cacopsylla</taxon>
    </lineage>
</organism>
<protein>
    <submittedName>
        <fullName evidence="2">Uncharacterized protein</fullName>
    </submittedName>
</protein>
<dbReference type="PROSITE" id="PS51257">
    <property type="entry name" value="PROKAR_LIPOPROTEIN"/>
    <property type="match status" value="1"/>
</dbReference>
<dbReference type="AlphaFoldDB" id="A0A8D8Z4Q3"/>
<sequence>MGPQLTRGFPLAMVTISGCGYPSLGCVEPASLIWGEVQELILPASQCLSVHGMYSCMSDSHFLVSLRLSGCQEMFGVWIYSLEAFILLISINLLERDRRFFLF</sequence>
<accession>A0A8D8Z4Q3</accession>
<dbReference type="EMBL" id="HBUF01586180">
    <property type="protein sequence ID" value="CAG6771868.1"/>
    <property type="molecule type" value="Transcribed_RNA"/>
</dbReference>
<evidence type="ECO:0000256" key="1">
    <source>
        <dbReference type="SAM" id="Phobius"/>
    </source>
</evidence>
<proteinExistence type="predicted"/>
<evidence type="ECO:0000313" key="2">
    <source>
        <dbReference type="EMBL" id="CAG6739891.1"/>
    </source>
</evidence>
<dbReference type="EMBL" id="HBUF01320200">
    <property type="protein sequence ID" value="CAG6694821.1"/>
    <property type="molecule type" value="Transcribed_RNA"/>
</dbReference>
<name>A0A8D8Z4Q3_9HEMI</name>
<dbReference type="EMBL" id="HBUF01586179">
    <property type="protein sequence ID" value="CAG6771867.1"/>
    <property type="molecule type" value="Transcribed_RNA"/>
</dbReference>
<keyword evidence="1" id="KW-1133">Transmembrane helix</keyword>
<dbReference type="EMBL" id="HBUF01320198">
    <property type="protein sequence ID" value="CAG6694819.1"/>
    <property type="molecule type" value="Transcribed_RNA"/>
</dbReference>